<dbReference type="Proteomes" id="UP000304900">
    <property type="component" value="Unassembled WGS sequence"/>
</dbReference>
<evidence type="ECO:0000313" key="1">
    <source>
        <dbReference type="EMBL" id="TKT93415.1"/>
    </source>
</evidence>
<evidence type="ECO:0000313" key="2">
    <source>
        <dbReference type="Proteomes" id="UP000304900"/>
    </source>
</evidence>
<comment type="caution">
    <text evidence="1">The sequence shown here is derived from an EMBL/GenBank/DDBJ whole genome shotgun (WGS) entry which is preliminary data.</text>
</comment>
<keyword evidence="2" id="KW-1185">Reference proteome</keyword>
<reference evidence="1 2" key="1">
    <citation type="submission" date="2019-05" db="EMBL/GenBank/DDBJ databases">
        <title>Dyadobacter AR-3-8 sp. nov., isolated from arctic soil.</title>
        <authorList>
            <person name="Chaudhary D.K."/>
        </authorList>
    </citation>
    <scope>NUCLEOTIDE SEQUENCE [LARGE SCALE GENOMIC DNA]</scope>
    <source>
        <strain evidence="1 2">AR-3-8</strain>
    </source>
</reference>
<gene>
    <name evidence="1" type="ORF">FDK13_06075</name>
</gene>
<accession>A0A4U6D9R6</accession>
<organism evidence="1 2">
    <name type="scientific">Dyadobacter frigoris</name>
    <dbReference type="NCBI Taxonomy" id="2576211"/>
    <lineage>
        <taxon>Bacteria</taxon>
        <taxon>Pseudomonadati</taxon>
        <taxon>Bacteroidota</taxon>
        <taxon>Cytophagia</taxon>
        <taxon>Cytophagales</taxon>
        <taxon>Spirosomataceae</taxon>
        <taxon>Dyadobacter</taxon>
    </lineage>
</organism>
<dbReference type="RefSeq" id="WP_137339091.1">
    <property type="nucleotide sequence ID" value="NZ_BSQH01000011.1"/>
</dbReference>
<sequence length="78" mass="8959">MIQCKHAMANDIKKEVLALYFSDDCPAITKNEVENWIAANGENAERVEQWLSNLKIDTVLKILADKEEVWRKILQTNG</sequence>
<protein>
    <submittedName>
        <fullName evidence="1">Uncharacterized protein</fullName>
    </submittedName>
</protein>
<proteinExistence type="predicted"/>
<dbReference type="AlphaFoldDB" id="A0A4U6D9R6"/>
<name>A0A4U6D9R6_9BACT</name>
<dbReference type="EMBL" id="SZVO01000002">
    <property type="protein sequence ID" value="TKT93415.1"/>
    <property type="molecule type" value="Genomic_DNA"/>
</dbReference>